<evidence type="ECO:0000313" key="1">
    <source>
        <dbReference type="EMBL" id="PZV38549.1"/>
    </source>
</evidence>
<accession>A0A2W7CXM6</accession>
<dbReference type="AlphaFoldDB" id="A0A2W7CXM6"/>
<organism evidence="1 2">
    <name type="scientific">Mesorhizobium kowhaii</name>
    <dbReference type="NCBI Taxonomy" id="1300272"/>
    <lineage>
        <taxon>Bacteria</taxon>
        <taxon>Pseudomonadati</taxon>
        <taxon>Pseudomonadota</taxon>
        <taxon>Alphaproteobacteria</taxon>
        <taxon>Hyphomicrobiales</taxon>
        <taxon>Phyllobacteriaceae</taxon>
        <taxon>Mesorhizobium</taxon>
    </lineage>
</organism>
<reference evidence="2" key="1">
    <citation type="submission" date="2017-03" db="EMBL/GenBank/DDBJ databases">
        <authorList>
            <person name="Safronova V.I."/>
            <person name="Sazanova A.L."/>
            <person name="Chirak E.R."/>
        </authorList>
    </citation>
    <scope>NUCLEOTIDE SEQUENCE [LARGE SCALE GENOMIC DNA]</scope>
    <source>
        <strain evidence="2">Ach-343</strain>
    </source>
</reference>
<proteinExistence type="predicted"/>
<name>A0A2W7CXM6_9HYPH</name>
<gene>
    <name evidence="1" type="ORF">B5V02_10875</name>
</gene>
<sequence>MMLCFGWQLYSGPGATGGCAMRELPLDIDADAVIAVGRYLDDHAKTTAVSISEALRVIRRRVNKSRVCDMWLEEMIVESAAARKLALLLDNHN</sequence>
<dbReference type="Proteomes" id="UP000248616">
    <property type="component" value="Unassembled WGS sequence"/>
</dbReference>
<keyword evidence="2" id="KW-1185">Reference proteome</keyword>
<protein>
    <submittedName>
        <fullName evidence="1">Uncharacterized protein</fullName>
    </submittedName>
</protein>
<comment type="caution">
    <text evidence="1">The sequence shown here is derived from an EMBL/GenBank/DDBJ whole genome shotgun (WGS) entry which is preliminary data.</text>
</comment>
<evidence type="ECO:0000313" key="2">
    <source>
        <dbReference type="Proteomes" id="UP000248616"/>
    </source>
</evidence>
<dbReference type="EMBL" id="MZXV01000026">
    <property type="protein sequence ID" value="PZV38549.1"/>
    <property type="molecule type" value="Genomic_DNA"/>
</dbReference>